<dbReference type="EMBL" id="JBHSSA010000029">
    <property type="protein sequence ID" value="MFC6253499.1"/>
    <property type="molecule type" value="Genomic_DNA"/>
</dbReference>
<keyword evidence="4" id="KW-1185">Reference proteome</keyword>
<protein>
    <recommendedName>
        <fullName evidence="5">DUF4352 domain-containing protein</fullName>
    </recommendedName>
</protein>
<name>A0ABW1T641_9LACO</name>
<feature type="signal peptide" evidence="2">
    <location>
        <begin position="1"/>
        <end position="25"/>
    </location>
</feature>
<evidence type="ECO:0000313" key="4">
    <source>
        <dbReference type="Proteomes" id="UP001596190"/>
    </source>
</evidence>
<dbReference type="Proteomes" id="UP001596190">
    <property type="component" value="Unassembled WGS sequence"/>
</dbReference>
<keyword evidence="2" id="KW-0732">Signal</keyword>
<proteinExistence type="predicted"/>
<gene>
    <name evidence="3" type="ORF">ACFP1H_02625</name>
</gene>
<evidence type="ECO:0000256" key="2">
    <source>
        <dbReference type="SAM" id="SignalP"/>
    </source>
</evidence>
<evidence type="ECO:0000256" key="1">
    <source>
        <dbReference type="SAM" id="MobiDB-lite"/>
    </source>
</evidence>
<comment type="caution">
    <text evidence="3">The sequence shown here is derived from an EMBL/GenBank/DDBJ whole genome shotgun (WGS) entry which is preliminary data.</text>
</comment>
<accession>A0ABW1T641</accession>
<reference evidence="4" key="1">
    <citation type="journal article" date="2019" name="Int. J. Syst. Evol. Microbiol.">
        <title>The Global Catalogue of Microorganisms (GCM) 10K type strain sequencing project: providing services to taxonomists for standard genome sequencing and annotation.</title>
        <authorList>
            <consortium name="The Broad Institute Genomics Platform"/>
            <consortium name="The Broad Institute Genome Sequencing Center for Infectious Disease"/>
            <person name="Wu L."/>
            <person name="Ma J."/>
        </authorList>
    </citation>
    <scope>NUCLEOTIDE SEQUENCE [LARGE SCALE GENOMIC DNA]</scope>
    <source>
        <strain evidence="4">CCM 8950</strain>
    </source>
</reference>
<feature type="chain" id="PRO_5045967923" description="DUF4352 domain-containing protein" evidence="2">
    <location>
        <begin position="26"/>
        <end position="242"/>
    </location>
</feature>
<sequence>MSDKHFMLTVILAAGLILTGCGSQAKTNQHTQSSSASSSSQSTKTPERSASDQATMKPYKVPSSEKDNQNYQKSGLLSIPGQFAYDQAGTKLTLAQNKHQNQQTASRGIAYHIITTKRFNNNAKTKRAIQMAQQAFNVGQLPNPYQTLQIKFTVNNSSENAVKIDGVQKISLNGSKPITSTGISDPSAGQVIHKNQTRTFSAMILVGPTSFKVNRLSIQFSGSFNQSGQQVSKTPAAIQIVL</sequence>
<feature type="compositionally biased region" description="Low complexity" evidence="1">
    <location>
        <begin position="32"/>
        <end position="42"/>
    </location>
</feature>
<evidence type="ECO:0008006" key="5">
    <source>
        <dbReference type="Google" id="ProtNLM"/>
    </source>
</evidence>
<feature type="region of interest" description="Disordered" evidence="1">
    <location>
        <begin position="25"/>
        <end position="72"/>
    </location>
</feature>
<evidence type="ECO:0000313" key="3">
    <source>
        <dbReference type="EMBL" id="MFC6253499.1"/>
    </source>
</evidence>
<dbReference type="RefSeq" id="WP_137630370.1">
    <property type="nucleotide sequence ID" value="NZ_BJDO01000007.1"/>
</dbReference>
<dbReference type="PROSITE" id="PS51257">
    <property type="entry name" value="PROKAR_LIPOPROTEIN"/>
    <property type="match status" value="1"/>
</dbReference>
<organism evidence="3 4">
    <name type="scientific">Secundilactobacillus hailunensis</name>
    <dbReference type="NCBI Taxonomy" id="2559923"/>
    <lineage>
        <taxon>Bacteria</taxon>
        <taxon>Bacillati</taxon>
        <taxon>Bacillota</taxon>
        <taxon>Bacilli</taxon>
        <taxon>Lactobacillales</taxon>
        <taxon>Lactobacillaceae</taxon>
        <taxon>Secundilactobacillus</taxon>
    </lineage>
</organism>